<dbReference type="GO" id="GO:0015483">
    <property type="term" value="F:long-chain fatty acid transporting porin activity"/>
    <property type="evidence" value="ECO:0007669"/>
    <property type="project" value="TreeGrafter"/>
</dbReference>
<evidence type="ECO:0008006" key="11">
    <source>
        <dbReference type="Google" id="ProtNLM"/>
    </source>
</evidence>
<keyword evidence="4" id="KW-0812">Transmembrane</keyword>
<comment type="similarity">
    <text evidence="2">Belongs to the OmpP1/FadL family.</text>
</comment>
<accession>A0A3M4AMS0</accession>
<keyword evidence="7" id="KW-0998">Cell outer membrane</keyword>
<protein>
    <recommendedName>
        <fullName evidence="11">Long-chain fatty acid transport protein</fullName>
    </recommendedName>
</protein>
<comment type="caution">
    <text evidence="9">The sequence shown here is derived from an EMBL/GenBank/DDBJ whole genome shotgun (WGS) entry which is preliminary data.</text>
</comment>
<evidence type="ECO:0000313" key="9">
    <source>
        <dbReference type="EMBL" id="RMP08153.1"/>
    </source>
</evidence>
<keyword evidence="6" id="KW-0472">Membrane</keyword>
<organism evidence="9 10">
    <name type="scientific">Pseudomonas marginalis pv. marginalis</name>
    <dbReference type="NCBI Taxonomy" id="97473"/>
    <lineage>
        <taxon>Bacteria</taxon>
        <taxon>Pseudomonadati</taxon>
        <taxon>Pseudomonadota</taxon>
        <taxon>Gammaproteobacteria</taxon>
        <taxon>Pseudomonadales</taxon>
        <taxon>Pseudomonadaceae</taxon>
        <taxon>Pseudomonas</taxon>
    </lineage>
</organism>
<sequence>MNDKKRQLQVFLGLALMGGLTTAVPVQAGGFSTPTYGAPGWGRAFAGGSLFKNDPSSAFNNPAAMAFVDRSIAQFTIDYARVKIQYKGAAFDYAGNPISSTPLGGDGFPDGSATTANNNEGGQGGFTAWLPTGFMVMPLGDRFAFGLSQVVPQGMRSTWDEDSKLRGFAVDTKIETVGLTGSLSFKLNDQFALGGGVIIQHSKGFVSQNVDLLSAAAVSDSELGGTTFPSDVGGALMRIKVDNISAGWFTGVVWKSTEKDTLGLNYHARIKNKMTGKYSIRADQFSYNLLTQPSPFGGSGTLVGTAYPGLELFPDGAHASTQLDIPATAGVDWVHRFNDRFTLGASVVWTQWSSFEDLTLKSGDMTIVSIPYHYKNTWMYSVGGDWRATDELTLRAGVAIDQTPTRNSTRDPRIPDGDRTFLSLGAGYEVKAIKGLTLDAAYSHQFVQEVKLKTKNVDRLGAASLDGKAASSGDVVSLSATYAF</sequence>
<evidence type="ECO:0000256" key="2">
    <source>
        <dbReference type="ARBA" id="ARBA00008163"/>
    </source>
</evidence>
<evidence type="ECO:0000256" key="8">
    <source>
        <dbReference type="SAM" id="SignalP"/>
    </source>
</evidence>
<dbReference type="Proteomes" id="UP000276587">
    <property type="component" value="Unassembled WGS sequence"/>
</dbReference>
<name>A0A3M4AMS0_PSEMA</name>
<keyword evidence="5 8" id="KW-0732">Signal</keyword>
<gene>
    <name evidence="9" type="ORF">ALQ29_02627</name>
</gene>
<dbReference type="Gene3D" id="2.40.160.60">
    <property type="entry name" value="Outer membrane protein transport protein (OMPP1/FadL/TodX)"/>
    <property type="match status" value="1"/>
</dbReference>
<dbReference type="EMBL" id="RBQF01000193">
    <property type="protein sequence ID" value="RMP08153.1"/>
    <property type="molecule type" value="Genomic_DNA"/>
</dbReference>
<dbReference type="Pfam" id="PF03349">
    <property type="entry name" value="Toluene_X"/>
    <property type="match status" value="1"/>
</dbReference>
<keyword evidence="3" id="KW-1134">Transmembrane beta strand</keyword>
<evidence type="ECO:0000256" key="4">
    <source>
        <dbReference type="ARBA" id="ARBA00022692"/>
    </source>
</evidence>
<evidence type="ECO:0000256" key="7">
    <source>
        <dbReference type="ARBA" id="ARBA00023237"/>
    </source>
</evidence>
<evidence type="ECO:0000256" key="6">
    <source>
        <dbReference type="ARBA" id="ARBA00023136"/>
    </source>
</evidence>
<feature type="chain" id="PRO_5018246136" description="Long-chain fatty acid transport protein" evidence="8">
    <location>
        <begin position="29"/>
        <end position="484"/>
    </location>
</feature>
<evidence type="ECO:0000256" key="1">
    <source>
        <dbReference type="ARBA" id="ARBA00004571"/>
    </source>
</evidence>
<dbReference type="RefSeq" id="WP_064052146.1">
    <property type="nucleotide sequence ID" value="NZ_RBPW01000240.1"/>
</dbReference>
<keyword evidence="10" id="KW-1185">Reference proteome</keyword>
<dbReference type="InterPro" id="IPR005017">
    <property type="entry name" value="OMPP1/FadL/TodX"/>
</dbReference>
<dbReference type="GO" id="GO:0009279">
    <property type="term" value="C:cell outer membrane"/>
    <property type="evidence" value="ECO:0007669"/>
    <property type="project" value="UniProtKB-SubCell"/>
</dbReference>
<feature type="signal peptide" evidence="8">
    <location>
        <begin position="1"/>
        <end position="28"/>
    </location>
</feature>
<evidence type="ECO:0000256" key="5">
    <source>
        <dbReference type="ARBA" id="ARBA00022729"/>
    </source>
</evidence>
<dbReference type="PANTHER" id="PTHR35093">
    <property type="entry name" value="OUTER MEMBRANE PROTEIN NMB0088-RELATED"/>
    <property type="match status" value="1"/>
</dbReference>
<evidence type="ECO:0000256" key="3">
    <source>
        <dbReference type="ARBA" id="ARBA00022452"/>
    </source>
</evidence>
<reference evidence="9 10" key="1">
    <citation type="submission" date="2018-08" db="EMBL/GenBank/DDBJ databases">
        <title>Recombination of ecologically and evolutionarily significant loci maintains genetic cohesion in the Pseudomonas syringae species complex.</title>
        <authorList>
            <person name="Dillon M."/>
            <person name="Thakur S."/>
            <person name="Almeida R.N.D."/>
            <person name="Weir B.S."/>
            <person name="Guttman D.S."/>
        </authorList>
    </citation>
    <scope>NUCLEOTIDE SEQUENCE [LARGE SCALE GENOMIC DNA]</scope>
    <source>
        <strain evidence="9 10">ICMP 3555</strain>
    </source>
</reference>
<evidence type="ECO:0000313" key="10">
    <source>
        <dbReference type="Proteomes" id="UP000276587"/>
    </source>
</evidence>
<dbReference type="PANTHER" id="PTHR35093:SF3">
    <property type="entry name" value="LONG-CHAIN FATTY ACID TRANSPORT PROTEIN"/>
    <property type="match status" value="1"/>
</dbReference>
<proteinExistence type="inferred from homology"/>
<dbReference type="SUPFAM" id="SSF56935">
    <property type="entry name" value="Porins"/>
    <property type="match status" value="1"/>
</dbReference>
<dbReference type="AlphaFoldDB" id="A0A3M4AMS0"/>
<comment type="subcellular location">
    <subcellularLocation>
        <location evidence="1">Cell outer membrane</location>
        <topology evidence="1">Multi-pass membrane protein</topology>
    </subcellularLocation>
</comment>